<evidence type="ECO:0000256" key="1">
    <source>
        <dbReference type="SAM" id="MobiDB-lite"/>
    </source>
</evidence>
<evidence type="ECO:0000313" key="2">
    <source>
        <dbReference type="EMBL" id="MBP2189591.1"/>
    </source>
</evidence>
<name>A0ABS4QD29_9NOCA</name>
<proteinExistence type="predicted"/>
<gene>
    <name evidence="2" type="ORF">BJ987_002492</name>
</gene>
<organism evidence="2 3">
    <name type="scientific">Nocardia goodfellowii</name>
    <dbReference type="NCBI Taxonomy" id="882446"/>
    <lineage>
        <taxon>Bacteria</taxon>
        <taxon>Bacillati</taxon>
        <taxon>Actinomycetota</taxon>
        <taxon>Actinomycetes</taxon>
        <taxon>Mycobacteriales</taxon>
        <taxon>Nocardiaceae</taxon>
        <taxon>Nocardia</taxon>
    </lineage>
</organism>
<feature type="region of interest" description="Disordered" evidence="1">
    <location>
        <begin position="1"/>
        <end position="35"/>
    </location>
</feature>
<comment type="caution">
    <text evidence="2">The sequence shown here is derived from an EMBL/GenBank/DDBJ whole genome shotgun (WGS) entry which is preliminary data.</text>
</comment>
<keyword evidence="3" id="KW-1185">Reference proteome</keyword>
<reference evidence="2 3" key="1">
    <citation type="submission" date="2021-03" db="EMBL/GenBank/DDBJ databases">
        <title>Sequencing the genomes of 1000 actinobacteria strains.</title>
        <authorList>
            <person name="Klenk H.-P."/>
        </authorList>
    </citation>
    <scope>NUCLEOTIDE SEQUENCE [LARGE SCALE GENOMIC DNA]</scope>
    <source>
        <strain evidence="2 3">DSM 45516</strain>
    </source>
</reference>
<protein>
    <submittedName>
        <fullName evidence="2">Uncharacterized protein</fullName>
    </submittedName>
</protein>
<accession>A0ABS4QD29</accession>
<feature type="compositionally biased region" description="Gly residues" evidence="1">
    <location>
        <begin position="24"/>
        <end position="35"/>
    </location>
</feature>
<sequence length="35" mass="3918">MSERRVPSRYDIYRKRSRPRHGCDGSGAGTAGQLP</sequence>
<feature type="compositionally biased region" description="Basic and acidic residues" evidence="1">
    <location>
        <begin position="1"/>
        <end position="14"/>
    </location>
</feature>
<dbReference type="Proteomes" id="UP001519325">
    <property type="component" value="Unassembled WGS sequence"/>
</dbReference>
<dbReference type="EMBL" id="JAGGMR010000001">
    <property type="protein sequence ID" value="MBP2189591.1"/>
    <property type="molecule type" value="Genomic_DNA"/>
</dbReference>
<evidence type="ECO:0000313" key="3">
    <source>
        <dbReference type="Proteomes" id="UP001519325"/>
    </source>
</evidence>